<name>A0AAD2CTN1_9STRA</name>
<comment type="caution">
    <text evidence="2">The sequence shown here is derived from an EMBL/GenBank/DDBJ whole genome shotgun (WGS) entry which is preliminary data.</text>
</comment>
<evidence type="ECO:0000313" key="2">
    <source>
        <dbReference type="EMBL" id="CAJ1945245.1"/>
    </source>
</evidence>
<proteinExistence type="predicted"/>
<dbReference type="AlphaFoldDB" id="A0AAD2CTN1"/>
<keyword evidence="3" id="KW-1185">Reference proteome</keyword>
<feature type="region of interest" description="Disordered" evidence="1">
    <location>
        <begin position="124"/>
        <end position="145"/>
    </location>
</feature>
<reference evidence="2" key="1">
    <citation type="submission" date="2023-08" db="EMBL/GenBank/DDBJ databases">
        <authorList>
            <person name="Audoor S."/>
            <person name="Bilcke G."/>
        </authorList>
    </citation>
    <scope>NUCLEOTIDE SEQUENCE</scope>
</reference>
<gene>
    <name evidence="2" type="ORF">CYCCA115_LOCUS9389</name>
</gene>
<accession>A0AAD2CTN1</accession>
<dbReference type="EMBL" id="CAKOGP040001335">
    <property type="protein sequence ID" value="CAJ1945245.1"/>
    <property type="molecule type" value="Genomic_DNA"/>
</dbReference>
<protein>
    <submittedName>
        <fullName evidence="2">Uncharacterized protein</fullName>
    </submittedName>
</protein>
<sequence>MSIALDKYFAALKLETGMSNFTIVQDRALRRRISPTPKQNNPQQALRDALTKTSASKFSMDECDEPLYCPTRRLSSAGLGSASESLSSDSLGALVNIDDSYRTPPSSKDEFVFEQAADSRWSSATLQKKHDHLMHSRVSSRISRG</sequence>
<organism evidence="2 3">
    <name type="scientific">Cylindrotheca closterium</name>
    <dbReference type="NCBI Taxonomy" id="2856"/>
    <lineage>
        <taxon>Eukaryota</taxon>
        <taxon>Sar</taxon>
        <taxon>Stramenopiles</taxon>
        <taxon>Ochrophyta</taxon>
        <taxon>Bacillariophyta</taxon>
        <taxon>Bacillariophyceae</taxon>
        <taxon>Bacillariophycidae</taxon>
        <taxon>Bacillariales</taxon>
        <taxon>Bacillariaceae</taxon>
        <taxon>Cylindrotheca</taxon>
    </lineage>
</organism>
<evidence type="ECO:0000256" key="1">
    <source>
        <dbReference type="SAM" id="MobiDB-lite"/>
    </source>
</evidence>
<evidence type="ECO:0000313" key="3">
    <source>
        <dbReference type="Proteomes" id="UP001295423"/>
    </source>
</evidence>
<dbReference type="Proteomes" id="UP001295423">
    <property type="component" value="Unassembled WGS sequence"/>
</dbReference>
<feature type="region of interest" description="Disordered" evidence="1">
    <location>
        <begin position="32"/>
        <end position="55"/>
    </location>
</feature>